<reference evidence="3" key="1">
    <citation type="submission" date="2023-07" db="EMBL/GenBank/DDBJ databases">
        <title>Functional and genomic diversity of the sorghum phyllosphere microbiome.</title>
        <authorList>
            <person name="Shade A."/>
        </authorList>
    </citation>
    <scope>NUCLEOTIDE SEQUENCE [LARGE SCALE GENOMIC DNA]</scope>
    <source>
        <strain evidence="3">SORGH_AS_0422</strain>
    </source>
</reference>
<sequence>MKSASIVAMFLAFLLSRCSDAGHAVEISGTYVNQSEDEYTKSYDTLVVTPFESNNNTFMVLSKTGYQKIRNGVIQPKLYKQRKWTTQWDEQAKILSEGALGRKFYYNSYKNSLTIQGYEYIKIK</sequence>
<dbReference type="Proteomes" id="UP001258315">
    <property type="component" value="Unassembled WGS sequence"/>
</dbReference>
<feature type="signal peptide" evidence="1">
    <location>
        <begin position="1"/>
        <end position="21"/>
    </location>
</feature>
<keyword evidence="3" id="KW-1185">Reference proteome</keyword>
<dbReference type="RefSeq" id="WP_311946831.1">
    <property type="nucleotide sequence ID" value="NZ_JAVLVU010000001.1"/>
</dbReference>
<gene>
    <name evidence="2" type="ORF">QE417_000106</name>
</gene>
<keyword evidence="1" id="KW-0732">Signal</keyword>
<proteinExistence type="predicted"/>
<name>A0ABU3GML9_9SPHI</name>
<comment type="caution">
    <text evidence="2">The sequence shown here is derived from an EMBL/GenBank/DDBJ whole genome shotgun (WGS) entry which is preliminary data.</text>
</comment>
<evidence type="ECO:0008006" key="4">
    <source>
        <dbReference type="Google" id="ProtNLM"/>
    </source>
</evidence>
<dbReference type="EMBL" id="JAVLVU010000001">
    <property type="protein sequence ID" value="MDT3401034.1"/>
    <property type="molecule type" value="Genomic_DNA"/>
</dbReference>
<protein>
    <recommendedName>
        <fullName evidence="4">Lipoprotein</fullName>
    </recommendedName>
</protein>
<evidence type="ECO:0000313" key="3">
    <source>
        <dbReference type="Proteomes" id="UP001258315"/>
    </source>
</evidence>
<accession>A0ABU3GML9</accession>
<evidence type="ECO:0000313" key="2">
    <source>
        <dbReference type="EMBL" id="MDT3401034.1"/>
    </source>
</evidence>
<feature type="chain" id="PRO_5047376042" description="Lipoprotein" evidence="1">
    <location>
        <begin position="22"/>
        <end position="124"/>
    </location>
</feature>
<evidence type="ECO:0000256" key="1">
    <source>
        <dbReference type="SAM" id="SignalP"/>
    </source>
</evidence>
<organism evidence="2 3">
    <name type="scientific">Mucilaginibacter terrae</name>
    <dbReference type="NCBI Taxonomy" id="1955052"/>
    <lineage>
        <taxon>Bacteria</taxon>
        <taxon>Pseudomonadati</taxon>
        <taxon>Bacteroidota</taxon>
        <taxon>Sphingobacteriia</taxon>
        <taxon>Sphingobacteriales</taxon>
        <taxon>Sphingobacteriaceae</taxon>
        <taxon>Mucilaginibacter</taxon>
    </lineage>
</organism>